<evidence type="ECO:0000256" key="1">
    <source>
        <dbReference type="ARBA" id="ARBA00023002"/>
    </source>
</evidence>
<name>A0AAN8Q5F5_PATCE</name>
<sequence length="346" mass="38568">MSKQPNLLPEGFPDPDAVFASWYPIIIAIVCGVIYAIRQYLRGPKCQGTADLKGKTAIVTGANCGMGRAIALDLACKGAHVIIACRNLTEGEEALASIKKESRNEDVVLMKLNLASFVSIREFVKEIKEKESRLDLLINNAGVMMMPFMETDENFEMQFGVNYLGTFLLTELLLDLLKKTEGARIINTTAAAYNLGEINYDDINLVKDYSPGKGYAQSKFALTLYSVHLAERLKDSDVNVYIVNPGIVNSNAHRHMPFRTNSFLSFAFYLPMYFLMKLPEDGAQTAIFCSSAESVAKDTGKLYKDLAESKLEDSVCSREAGEKLYKQSLIWTNMKQQKKISLETEL</sequence>
<dbReference type="CDD" id="cd05327">
    <property type="entry name" value="retinol-DH_like_SDR_c_like"/>
    <property type="match status" value="1"/>
</dbReference>
<comment type="caution">
    <text evidence="4">The sequence shown here is derived from an EMBL/GenBank/DDBJ whole genome shotgun (WGS) entry which is preliminary data.</text>
</comment>
<dbReference type="PANTHER" id="PTHR43157:SF31">
    <property type="entry name" value="PHOSPHATIDYLINOSITOL-GLYCAN BIOSYNTHESIS CLASS F PROTEIN"/>
    <property type="match status" value="1"/>
</dbReference>
<dbReference type="AlphaFoldDB" id="A0AAN8Q5F5"/>
<dbReference type="PRINTS" id="PR00080">
    <property type="entry name" value="SDRFAMILY"/>
</dbReference>
<dbReference type="PROSITE" id="PS00061">
    <property type="entry name" value="ADH_SHORT"/>
    <property type="match status" value="1"/>
</dbReference>
<keyword evidence="3" id="KW-0812">Transmembrane</keyword>
<evidence type="ECO:0000313" key="5">
    <source>
        <dbReference type="Proteomes" id="UP001347796"/>
    </source>
</evidence>
<comment type="similarity">
    <text evidence="2">Belongs to the short-chain dehydrogenases/reductases (SDR) family.</text>
</comment>
<keyword evidence="3" id="KW-1133">Transmembrane helix</keyword>
<organism evidence="4 5">
    <name type="scientific">Patella caerulea</name>
    <name type="common">Rayed Mediterranean limpet</name>
    <dbReference type="NCBI Taxonomy" id="87958"/>
    <lineage>
        <taxon>Eukaryota</taxon>
        <taxon>Metazoa</taxon>
        <taxon>Spiralia</taxon>
        <taxon>Lophotrochozoa</taxon>
        <taxon>Mollusca</taxon>
        <taxon>Gastropoda</taxon>
        <taxon>Patellogastropoda</taxon>
        <taxon>Patelloidea</taxon>
        <taxon>Patellidae</taxon>
        <taxon>Patella</taxon>
    </lineage>
</organism>
<evidence type="ECO:0000256" key="2">
    <source>
        <dbReference type="RuleBase" id="RU000363"/>
    </source>
</evidence>
<dbReference type="EMBL" id="JAZGQO010000007">
    <property type="protein sequence ID" value="KAK6183240.1"/>
    <property type="molecule type" value="Genomic_DNA"/>
</dbReference>
<dbReference type="GO" id="GO:0016491">
    <property type="term" value="F:oxidoreductase activity"/>
    <property type="evidence" value="ECO:0007669"/>
    <property type="project" value="UniProtKB-KW"/>
</dbReference>
<dbReference type="Proteomes" id="UP001347796">
    <property type="component" value="Unassembled WGS sequence"/>
</dbReference>
<dbReference type="InterPro" id="IPR020904">
    <property type="entry name" value="Sc_DH/Rdtase_CS"/>
</dbReference>
<reference evidence="4 5" key="1">
    <citation type="submission" date="2024-01" db="EMBL/GenBank/DDBJ databases">
        <title>The genome of the rayed Mediterranean limpet Patella caerulea (Linnaeus, 1758).</title>
        <authorList>
            <person name="Anh-Thu Weber A."/>
            <person name="Halstead-Nussloch G."/>
        </authorList>
    </citation>
    <scope>NUCLEOTIDE SEQUENCE [LARGE SCALE GENOMIC DNA]</scope>
    <source>
        <strain evidence="4">AATW-2023a</strain>
        <tissue evidence="4">Whole specimen</tissue>
    </source>
</reference>
<keyword evidence="3" id="KW-0472">Membrane</keyword>
<proteinExistence type="inferred from homology"/>
<gene>
    <name evidence="4" type="ORF">SNE40_010757</name>
</gene>
<keyword evidence="1" id="KW-0560">Oxidoreductase</keyword>
<dbReference type="Pfam" id="PF00106">
    <property type="entry name" value="adh_short"/>
    <property type="match status" value="1"/>
</dbReference>
<dbReference type="PANTHER" id="PTHR43157">
    <property type="entry name" value="PHOSPHATIDYLINOSITOL-GLYCAN BIOSYNTHESIS CLASS F PROTEIN-RELATED"/>
    <property type="match status" value="1"/>
</dbReference>
<dbReference type="Gene3D" id="3.40.50.720">
    <property type="entry name" value="NAD(P)-binding Rossmann-like Domain"/>
    <property type="match status" value="1"/>
</dbReference>
<evidence type="ECO:0000256" key="3">
    <source>
        <dbReference type="SAM" id="Phobius"/>
    </source>
</evidence>
<protein>
    <submittedName>
        <fullName evidence="4">Uncharacterized protein</fullName>
    </submittedName>
</protein>
<dbReference type="SUPFAM" id="SSF51735">
    <property type="entry name" value="NAD(P)-binding Rossmann-fold domains"/>
    <property type="match status" value="1"/>
</dbReference>
<accession>A0AAN8Q5F5</accession>
<feature type="transmembrane region" description="Helical" evidence="3">
    <location>
        <begin position="20"/>
        <end position="37"/>
    </location>
</feature>
<evidence type="ECO:0000313" key="4">
    <source>
        <dbReference type="EMBL" id="KAK6183240.1"/>
    </source>
</evidence>
<keyword evidence="5" id="KW-1185">Reference proteome</keyword>
<dbReference type="InterPro" id="IPR036291">
    <property type="entry name" value="NAD(P)-bd_dom_sf"/>
</dbReference>
<dbReference type="PRINTS" id="PR00081">
    <property type="entry name" value="GDHRDH"/>
</dbReference>
<dbReference type="InterPro" id="IPR002347">
    <property type="entry name" value="SDR_fam"/>
</dbReference>